<evidence type="ECO:0000313" key="6">
    <source>
        <dbReference type="EMBL" id="MBB6563333.1"/>
    </source>
</evidence>
<keyword evidence="2 3" id="KW-0040">ANK repeat</keyword>
<dbReference type="Proteomes" id="UP000575083">
    <property type="component" value="Unassembled WGS sequence"/>
</dbReference>
<keyword evidence="7" id="KW-1185">Reference proteome</keyword>
<dbReference type="RefSeq" id="WP_184864247.1">
    <property type="nucleotide sequence ID" value="NZ_JACHLK010000018.1"/>
</dbReference>
<dbReference type="PROSITE" id="PS50297">
    <property type="entry name" value="ANK_REP_REGION"/>
    <property type="match status" value="2"/>
</dbReference>
<sequence>MHACIPLCLALCCCSLGVSFAPAALAQAPAAAGARQHATLYDAAVFNDRAAVERLLAHDPASVNRGDAAGFTPLHGVAGEEHTGMARLLIARGANVNAANREGTTPLHLAAYPAMARLLVEAGAAIEARDHDGNTPLHSATAHPEMQDVMAQLLRLKADPNARNKAGRTALDMATERGEPGKAALLRRYGARRGGPQ</sequence>
<protein>
    <submittedName>
        <fullName evidence="6">Ankyrin repeat protein</fullName>
    </submittedName>
</protein>
<dbReference type="SMART" id="SM00248">
    <property type="entry name" value="ANK"/>
    <property type="match status" value="5"/>
</dbReference>
<evidence type="ECO:0000256" key="4">
    <source>
        <dbReference type="SAM" id="MobiDB-lite"/>
    </source>
</evidence>
<name>A0A7X0PK03_9BURK</name>
<comment type="caution">
    <text evidence="6">The sequence shown here is derived from an EMBL/GenBank/DDBJ whole genome shotgun (WGS) entry which is preliminary data.</text>
</comment>
<feature type="region of interest" description="Disordered" evidence="4">
    <location>
        <begin position="170"/>
        <end position="197"/>
    </location>
</feature>
<evidence type="ECO:0000256" key="1">
    <source>
        <dbReference type="ARBA" id="ARBA00022737"/>
    </source>
</evidence>
<reference evidence="6 7" key="1">
    <citation type="submission" date="2020-08" db="EMBL/GenBank/DDBJ databases">
        <title>Functional genomics of gut bacteria from endangered species of beetles.</title>
        <authorList>
            <person name="Carlos-Shanley C."/>
        </authorList>
    </citation>
    <scope>NUCLEOTIDE SEQUENCE [LARGE SCALE GENOMIC DNA]</scope>
    <source>
        <strain evidence="6 7">S00198</strain>
    </source>
</reference>
<feature type="repeat" description="ANK" evidence="3">
    <location>
        <begin position="102"/>
        <end position="131"/>
    </location>
</feature>
<dbReference type="AlphaFoldDB" id="A0A7X0PK03"/>
<dbReference type="PANTHER" id="PTHR24201:SF16">
    <property type="entry name" value="ANKYRIN-1-LIKE-RELATED"/>
    <property type="match status" value="1"/>
</dbReference>
<proteinExistence type="predicted"/>
<dbReference type="Gene3D" id="1.25.40.20">
    <property type="entry name" value="Ankyrin repeat-containing domain"/>
    <property type="match status" value="2"/>
</dbReference>
<accession>A0A7X0PK03</accession>
<dbReference type="InterPro" id="IPR036770">
    <property type="entry name" value="Ankyrin_rpt-contain_sf"/>
</dbReference>
<evidence type="ECO:0000256" key="5">
    <source>
        <dbReference type="SAM" id="SignalP"/>
    </source>
</evidence>
<feature type="repeat" description="ANK" evidence="3">
    <location>
        <begin position="132"/>
        <end position="165"/>
    </location>
</feature>
<dbReference type="InterPro" id="IPR002110">
    <property type="entry name" value="Ankyrin_rpt"/>
</dbReference>
<evidence type="ECO:0000313" key="7">
    <source>
        <dbReference type="Proteomes" id="UP000575083"/>
    </source>
</evidence>
<feature type="chain" id="PRO_5031500852" evidence="5">
    <location>
        <begin position="24"/>
        <end position="197"/>
    </location>
</feature>
<feature type="repeat" description="ANK" evidence="3">
    <location>
        <begin position="69"/>
        <end position="101"/>
    </location>
</feature>
<evidence type="ECO:0000256" key="2">
    <source>
        <dbReference type="ARBA" id="ARBA00023043"/>
    </source>
</evidence>
<keyword evidence="1" id="KW-0677">Repeat</keyword>
<dbReference type="EMBL" id="JACHLK010000018">
    <property type="protein sequence ID" value="MBB6563333.1"/>
    <property type="molecule type" value="Genomic_DNA"/>
</dbReference>
<feature type="compositionally biased region" description="Low complexity" evidence="4">
    <location>
        <begin position="181"/>
        <end position="191"/>
    </location>
</feature>
<organism evidence="6 7">
    <name type="scientific">Acidovorax soli</name>
    <dbReference type="NCBI Taxonomy" id="592050"/>
    <lineage>
        <taxon>Bacteria</taxon>
        <taxon>Pseudomonadati</taxon>
        <taxon>Pseudomonadota</taxon>
        <taxon>Betaproteobacteria</taxon>
        <taxon>Burkholderiales</taxon>
        <taxon>Comamonadaceae</taxon>
        <taxon>Acidovorax</taxon>
    </lineage>
</organism>
<evidence type="ECO:0000256" key="3">
    <source>
        <dbReference type="PROSITE-ProRule" id="PRU00023"/>
    </source>
</evidence>
<dbReference type="Pfam" id="PF00023">
    <property type="entry name" value="Ank"/>
    <property type="match status" value="1"/>
</dbReference>
<keyword evidence="5" id="KW-0732">Signal</keyword>
<dbReference type="InterPro" id="IPR050776">
    <property type="entry name" value="Ank_Repeat/CDKN_Inhibitor"/>
</dbReference>
<feature type="signal peptide" evidence="5">
    <location>
        <begin position="1"/>
        <end position="23"/>
    </location>
</feature>
<gene>
    <name evidence="6" type="ORF">HNP48_006053</name>
</gene>
<dbReference type="SUPFAM" id="SSF48403">
    <property type="entry name" value="Ankyrin repeat"/>
    <property type="match status" value="1"/>
</dbReference>
<dbReference type="PANTHER" id="PTHR24201">
    <property type="entry name" value="ANK_REP_REGION DOMAIN-CONTAINING PROTEIN"/>
    <property type="match status" value="1"/>
</dbReference>
<dbReference type="PROSITE" id="PS50088">
    <property type="entry name" value="ANK_REPEAT"/>
    <property type="match status" value="3"/>
</dbReference>
<dbReference type="Pfam" id="PF12796">
    <property type="entry name" value="Ank_2"/>
    <property type="match status" value="1"/>
</dbReference>